<organism evidence="7 8">
    <name type="scientific">Bradyrhizobium lupini HPC(L)</name>
    <dbReference type="NCBI Taxonomy" id="1229491"/>
    <lineage>
        <taxon>Bacteria</taxon>
        <taxon>Pseudomonadati</taxon>
        <taxon>Pseudomonadota</taxon>
        <taxon>Alphaproteobacteria</taxon>
        <taxon>Hyphomicrobiales</taxon>
        <taxon>Nitrobacteraceae</taxon>
        <taxon>Bradyrhizobium</taxon>
    </lineage>
</organism>
<evidence type="ECO:0000256" key="3">
    <source>
        <dbReference type="ARBA" id="ARBA00022741"/>
    </source>
</evidence>
<dbReference type="InterPro" id="IPR017871">
    <property type="entry name" value="ABC_transporter-like_CS"/>
</dbReference>
<evidence type="ECO:0000313" key="7">
    <source>
        <dbReference type="EMBL" id="EKJ95738.1"/>
    </source>
</evidence>
<evidence type="ECO:0000256" key="2">
    <source>
        <dbReference type="ARBA" id="ARBA00022448"/>
    </source>
</evidence>
<dbReference type="EMBL" id="AMQQ01000016">
    <property type="protein sequence ID" value="EKJ95738.1"/>
    <property type="molecule type" value="Genomic_DNA"/>
</dbReference>
<dbReference type="InterPro" id="IPR027417">
    <property type="entry name" value="P-loop_NTPase"/>
</dbReference>
<dbReference type="PANTHER" id="PTHR24220:SF659">
    <property type="entry name" value="TRANSPORTER, PUTATIVE-RELATED"/>
    <property type="match status" value="1"/>
</dbReference>
<dbReference type="CDD" id="cd03255">
    <property type="entry name" value="ABC_MJ0796_LolCDE_FtsE"/>
    <property type="match status" value="1"/>
</dbReference>
<dbReference type="InterPro" id="IPR003439">
    <property type="entry name" value="ABC_transporter-like_ATP-bd"/>
</dbReference>
<dbReference type="PROSITE" id="PS50893">
    <property type="entry name" value="ABC_TRANSPORTER_2"/>
    <property type="match status" value="1"/>
</dbReference>
<keyword evidence="3" id="KW-0547">Nucleotide-binding</keyword>
<dbReference type="InterPro" id="IPR015854">
    <property type="entry name" value="ABC_transpr_LolD-like"/>
</dbReference>
<dbReference type="PROSITE" id="PS00211">
    <property type="entry name" value="ABC_TRANSPORTER_1"/>
    <property type="match status" value="1"/>
</dbReference>
<sequence length="266" mass="28822">MILSISGLRKTYQTAEGTIPVLNGVDLSVDAGESLALTGESGSGKSTLLHLVGGLDLPDSGTIMVNGRTITDLNDRDRATFRRHDVGLIFQQFNLIPSLDVGSNVSFHAKLAGRFDRTWEKTLVEALGIAALLDRYPEQLSGGQQQRVAIARTLAARPPLILADEPTGNLDENTADIVIDIMLRLRRQRKWRFCSSPIPAGSPQNSIGALPSAAERCRNERDRLQCAALALALQTTAILDARHGRGARDSAMVCRTGHQFRSACQL</sequence>
<dbReference type="PANTHER" id="PTHR24220">
    <property type="entry name" value="IMPORT ATP-BINDING PROTEIN"/>
    <property type="match status" value="1"/>
</dbReference>
<evidence type="ECO:0000313" key="8">
    <source>
        <dbReference type="Proteomes" id="UP000017668"/>
    </source>
</evidence>
<dbReference type="InterPro" id="IPR017911">
    <property type="entry name" value="MacB-like_ATP-bd"/>
</dbReference>
<dbReference type="Pfam" id="PF00005">
    <property type="entry name" value="ABC_tran"/>
    <property type="match status" value="1"/>
</dbReference>
<reference evidence="7 8" key="1">
    <citation type="journal article" date="2013" name="Genome Announc.">
        <title>Genome Sequence of Rhizobium lupini HPC(L) Isolated from Saline Desert Soil, Kutch (Gujarat).</title>
        <authorList>
            <person name="Agarwal L."/>
            <person name="Purohit H.J."/>
        </authorList>
    </citation>
    <scope>NUCLEOTIDE SEQUENCE [LARGE SCALE GENOMIC DNA]</scope>
    <source>
        <strain evidence="8">HPC(L)</strain>
    </source>
</reference>
<keyword evidence="2" id="KW-0813">Transport</keyword>
<comment type="function">
    <text evidence="5">Involved in beta-(1--&gt;2)glucan export. Transmembrane domains (TMD) form a pore in the inner membrane and the ATP-binding domain (NBD) is responsible for energy generation.</text>
</comment>
<name>A0ABN0HMB4_RHILU</name>
<feature type="domain" description="ABC transporter" evidence="6">
    <location>
        <begin position="3"/>
        <end position="237"/>
    </location>
</feature>
<dbReference type="SMART" id="SM00382">
    <property type="entry name" value="AAA"/>
    <property type="match status" value="1"/>
</dbReference>
<accession>A0ABN0HMB4</accession>
<gene>
    <name evidence="7" type="ORF">C241_12498</name>
</gene>
<keyword evidence="8" id="KW-1185">Reference proteome</keyword>
<evidence type="ECO:0000256" key="5">
    <source>
        <dbReference type="ARBA" id="ARBA00024722"/>
    </source>
</evidence>
<evidence type="ECO:0000256" key="4">
    <source>
        <dbReference type="ARBA" id="ARBA00022840"/>
    </source>
</evidence>
<protein>
    <submittedName>
        <fullName evidence="7">ABC transporter nucleotide binding/ATPase protein</fullName>
    </submittedName>
</protein>
<evidence type="ECO:0000256" key="1">
    <source>
        <dbReference type="ARBA" id="ARBA00005417"/>
    </source>
</evidence>
<dbReference type="Gene3D" id="3.40.50.300">
    <property type="entry name" value="P-loop containing nucleotide triphosphate hydrolases"/>
    <property type="match status" value="1"/>
</dbReference>
<dbReference type="SUPFAM" id="SSF52540">
    <property type="entry name" value="P-loop containing nucleoside triphosphate hydrolases"/>
    <property type="match status" value="1"/>
</dbReference>
<dbReference type="Proteomes" id="UP000017668">
    <property type="component" value="Unassembled WGS sequence"/>
</dbReference>
<evidence type="ECO:0000259" key="6">
    <source>
        <dbReference type="PROSITE" id="PS50893"/>
    </source>
</evidence>
<dbReference type="InterPro" id="IPR003593">
    <property type="entry name" value="AAA+_ATPase"/>
</dbReference>
<keyword evidence="4" id="KW-0067">ATP-binding</keyword>
<comment type="caution">
    <text evidence="7">The sequence shown here is derived from an EMBL/GenBank/DDBJ whole genome shotgun (WGS) entry which is preliminary data.</text>
</comment>
<comment type="similarity">
    <text evidence="1">Belongs to the ABC transporter superfamily.</text>
</comment>
<proteinExistence type="inferred from homology"/>